<evidence type="ECO:0000313" key="2">
    <source>
        <dbReference type="Proteomes" id="UP000186744"/>
    </source>
</evidence>
<keyword evidence="2" id="KW-1185">Reference proteome</keyword>
<gene>
    <name evidence="1" type="ORF">SAMN05421786_101283</name>
</gene>
<protein>
    <submittedName>
        <fullName evidence="1">Uncharacterized protein</fullName>
    </submittedName>
</protein>
<dbReference type="AlphaFoldDB" id="A0A1N7K786"/>
<dbReference type="RefSeq" id="WP_228408928.1">
    <property type="nucleotide sequence ID" value="NZ_FTOL01000001.1"/>
</dbReference>
<dbReference type="EMBL" id="FTOL01000001">
    <property type="protein sequence ID" value="SIS57446.1"/>
    <property type="molecule type" value="Genomic_DNA"/>
</dbReference>
<evidence type="ECO:0000313" key="1">
    <source>
        <dbReference type="EMBL" id="SIS57446.1"/>
    </source>
</evidence>
<dbReference type="STRING" id="373668.SAMN05421786_101283"/>
<sequence length="121" mass="13946">MHNVTLSPIELKILINSIEKKATANILNTNKNEQQPEKLLTIESQLKTIFQYLQHHIATASMIAEATGVPQKNICRYKRDLEKAGRLWEIEKRKCKVTGFEAWYLSTNPDYSPKSNQLSLF</sequence>
<dbReference type="Proteomes" id="UP000186744">
    <property type="component" value="Unassembled WGS sequence"/>
</dbReference>
<name>A0A1N7K786_9FLAO</name>
<proteinExistence type="predicted"/>
<accession>A0A1N7K786</accession>
<organism evidence="1 2">
    <name type="scientific">Chryseobacterium ureilyticum</name>
    <dbReference type="NCBI Taxonomy" id="373668"/>
    <lineage>
        <taxon>Bacteria</taxon>
        <taxon>Pseudomonadati</taxon>
        <taxon>Bacteroidota</taxon>
        <taxon>Flavobacteriia</taxon>
        <taxon>Flavobacteriales</taxon>
        <taxon>Weeksellaceae</taxon>
        <taxon>Chryseobacterium group</taxon>
        <taxon>Chryseobacterium</taxon>
    </lineage>
</organism>
<reference evidence="2" key="1">
    <citation type="submission" date="2017-01" db="EMBL/GenBank/DDBJ databases">
        <authorList>
            <person name="Varghese N."/>
            <person name="Submissions S."/>
        </authorList>
    </citation>
    <scope>NUCLEOTIDE SEQUENCE [LARGE SCALE GENOMIC DNA]</scope>
    <source>
        <strain evidence="2">DSM 18017</strain>
    </source>
</reference>